<reference evidence="2" key="1">
    <citation type="submission" date="2020-11" db="EMBL/GenBank/DDBJ databases">
        <authorList>
            <consortium name="DOE Joint Genome Institute"/>
            <person name="Ahrendt S."/>
            <person name="Riley R."/>
            <person name="Andreopoulos W."/>
            <person name="Labutti K."/>
            <person name="Pangilinan J."/>
            <person name="Ruiz-Duenas F.J."/>
            <person name="Barrasa J.M."/>
            <person name="Sanchez-Garcia M."/>
            <person name="Camarero S."/>
            <person name="Miyauchi S."/>
            <person name="Serrano A."/>
            <person name="Linde D."/>
            <person name="Babiker R."/>
            <person name="Drula E."/>
            <person name="Ayuso-Fernandez I."/>
            <person name="Pacheco R."/>
            <person name="Padilla G."/>
            <person name="Ferreira P."/>
            <person name="Barriuso J."/>
            <person name="Kellner H."/>
            <person name="Castanera R."/>
            <person name="Alfaro M."/>
            <person name="Ramirez L."/>
            <person name="Pisabarro A.G."/>
            <person name="Kuo A."/>
            <person name="Tritt A."/>
            <person name="Lipzen A."/>
            <person name="He G."/>
            <person name="Yan M."/>
            <person name="Ng V."/>
            <person name="Cullen D."/>
            <person name="Martin F."/>
            <person name="Rosso M.-N."/>
            <person name="Henrissat B."/>
            <person name="Hibbett D."/>
            <person name="Martinez A.T."/>
            <person name="Grigoriev I.V."/>
        </authorList>
    </citation>
    <scope>NUCLEOTIDE SEQUENCE</scope>
    <source>
        <strain evidence="2">CBS 247.69</strain>
    </source>
</reference>
<keyword evidence="1" id="KW-1133">Transmembrane helix</keyword>
<gene>
    <name evidence="2" type="ORF">BDZ94DRAFT_1270332</name>
</gene>
<keyword evidence="1" id="KW-0472">Membrane</keyword>
<evidence type="ECO:0000256" key="1">
    <source>
        <dbReference type="SAM" id="Phobius"/>
    </source>
</evidence>
<keyword evidence="1" id="KW-0812">Transmembrane</keyword>
<name>A0A9P5XWW8_9AGAR</name>
<dbReference type="Proteomes" id="UP000807353">
    <property type="component" value="Unassembled WGS sequence"/>
</dbReference>
<keyword evidence="3" id="KW-1185">Reference proteome</keyword>
<dbReference type="EMBL" id="MU150337">
    <property type="protein sequence ID" value="KAF9458554.1"/>
    <property type="molecule type" value="Genomic_DNA"/>
</dbReference>
<dbReference type="AlphaFoldDB" id="A0A9P5XWW8"/>
<protein>
    <submittedName>
        <fullName evidence="2">Uncharacterized protein</fullName>
    </submittedName>
</protein>
<evidence type="ECO:0000313" key="3">
    <source>
        <dbReference type="Proteomes" id="UP000807353"/>
    </source>
</evidence>
<organism evidence="2 3">
    <name type="scientific">Collybia nuda</name>
    <dbReference type="NCBI Taxonomy" id="64659"/>
    <lineage>
        <taxon>Eukaryota</taxon>
        <taxon>Fungi</taxon>
        <taxon>Dikarya</taxon>
        <taxon>Basidiomycota</taxon>
        <taxon>Agaricomycotina</taxon>
        <taxon>Agaricomycetes</taxon>
        <taxon>Agaricomycetidae</taxon>
        <taxon>Agaricales</taxon>
        <taxon>Tricholomatineae</taxon>
        <taxon>Clitocybaceae</taxon>
        <taxon>Collybia</taxon>
    </lineage>
</organism>
<accession>A0A9P5XWW8</accession>
<evidence type="ECO:0000313" key="2">
    <source>
        <dbReference type="EMBL" id="KAF9458554.1"/>
    </source>
</evidence>
<sequence>MIAVPGAPESKSYADHTGEDTKFLRIHRNYTHGKIRGGCLFLLLIREIALLFLCTFLISMDHLDILQTEPTLVSGT</sequence>
<feature type="transmembrane region" description="Helical" evidence="1">
    <location>
        <begin position="38"/>
        <end position="58"/>
    </location>
</feature>
<proteinExistence type="predicted"/>
<comment type="caution">
    <text evidence="2">The sequence shown here is derived from an EMBL/GenBank/DDBJ whole genome shotgun (WGS) entry which is preliminary data.</text>
</comment>